<protein>
    <submittedName>
        <fullName evidence="6">HTH-type transcriptional activator CmpR</fullName>
    </submittedName>
</protein>
<dbReference type="InterPro" id="IPR005119">
    <property type="entry name" value="LysR_subst-bd"/>
</dbReference>
<dbReference type="Pfam" id="PF00126">
    <property type="entry name" value="HTH_1"/>
    <property type="match status" value="1"/>
</dbReference>
<evidence type="ECO:0000256" key="3">
    <source>
        <dbReference type="ARBA" id="ARBA00023125"/>
    </source>
</evidence>
<dbReference type="Gene3D" id="1.10.10.10">
    <property type="entry name" value="Winged helix-like DNA-binding domain superfamily/Winged helix DNA-binding domain"/>
    <property type="match status" value="1"/>
</dbReference>
<dbReference type="OrthoDB" id="8651113at2"/>
<name>A0A3P4B5X8_9BURK</name>
<evidence type="ECO:0000259" key="5">
    <source>
        <dbReference type="PROSITE" id="PS50931"/>
    </source>
</evidence>
<organism evidence="6 7">
    <name type="scientific">Pigmentiphaga humi</name>
    <dbReference type="NCBI Taxonomy" id="2478468"/>
    <lineage>
        <taxon>Bacteria</taxon>
        <taxon>Pseudomonadati</taxon>
        <taxon>Pseudomonadota</taxon>
        <taxon>Betaproteobacteria</taxon>
        <taxon>Burkholderiales</taxon>
        <taxon>Alcaligenaceae</taxon>
        <taxon>Pigmentiphaga</taxon>
    </lineage>
</organism>
<proteinExistence type="inferred from homology"/>
<feature type="domain" description="HTH lysR-type" evidence="5">
    <location>
        <begin position="2"/>
        <end position="59"/>
    </location>
</feature>
<keyword evidence="3" id="KW-0238">DNA-binding</keyword>
<dbReference type="PRINTS" id="PR00039">
    <property type="entry name" value="HTHLYSR"/>
</dbReference>
<dbReference type="PANTHER" id="PTHR30126">
    <property type="entry name" value="HTH-TYPE TRANSCRIPTIONAL REGULATOR"/>
    <property type="match status" value="1"/>
</dbReference>
<dbReference type="Proteomes" id="UP000277294">
    <property type="component" value="Unassembled WGS sequence"/>
</dbReference>
<dbReference type="PROSITE" id="PS50931">
    <property type="entry name" value="HTH_LYSR"/>
    <property type="match status" value="1"/>
</dbReference>
<sequence length="308" mass="34099">MLTVKQIEAAYWIATLGSFEAAARKLHTSQTAISKRIQELETGFGVPIFDRSRRTARLTAKGEEVVRLGRDLLDARNRIVDCLNGQEREARRLHFGITELTAQTWLPAFVQAMRARYPNVTLAPTVDTSVNLLGRLSDSSIELIVTPDFPQDAAIAKVPLQQVMNAWMCHPDLLDTSRLVPLAEIARYPLLTLGPMSFTSSAVIRWFEAHNVAPGDCMSSNSNVALCGLAVSGLGLAYLPLHYFHDLVDTGLLAVVRSTPRLPKIRYVAAYRNDGPTRFYDAVAQLARRCCDFSARSTSAQMRRPRGG</sequence>
<dbReference type="InterPro" id="IPR036388">
    <property type="entry name" value="WH-like_DNA-bd_sf"/>
</dbReference>
<keyword evidence="7" id="KW-1185">Reference proteome</keyword>
<dbReference type="InterPro" id="IPR000847">
    <property type="entry name" value="LysR_HTH_N"/>
</dbReference>
<accession>A0A3P4B5X8</accession>
<dbReference type="GO" id="GO:0003700">
    <property type="term" value="F:DNA-binding transcription factor activity"/>
    <property type="evidence" value="ECO:0007669"/>
    <property type="project" value="InterPro"/>
</dbReference>
<dbReference type="RefSeq" id="WP_124081038.1">
    <property type="nucleotide sequence ID" value="NZ_UWPJ01000027.1"/>
</dbReference>
<keyword evidence="4" id="KW-0804">Transcription</keyword>
<evidence type="ECO:0000313" key="7">
    <source>
        <dbReference type="Proteomes" id="UP000277294"/>
    </source>
</evidence>
<dbReference type="InterPro" id="IPR036390">
    <property type="entry name" value="WH_DNA-bd_sf"/>
</dbReference>
<keyword evidence="2" id="KW-0805">Transcription regulation</keyword>
<dbReference type="GO" id="GO:0000976">
    <property type="term" value="F:transcription cis-regulatory region binding"/>
    <property type="evidence" value="ECO:0007669"/>
    <property type="project" value="TreeGrafter"/>
</dbReference>
<gene>
    <name evidence="6" type="primary">cmpR_4</name>
    <name evidence="6" type="ORF">PIGHUM_03547</name>
</gene>
<reference evidence="6 7" key="1">
    <citation type="submission" date="2018-10" db="EMBL/GenBank/DDBJ databases">
        <authorList>
            <person name="Criscuolo A."/>
        </authorList>
    </citation>
    <scope>NUCLEOTIDE SEQUENCE [LARGE SCALE GENOMIC DNA]</scope>
    <source>
        <strain evidence="6">DnA1</strain>
    </source>
</reference>
<comment type="similarity">
    <text evidence="1">Belongs to the LysR transcriptional regulatory family.</text>
</comment>
<dbReference type="SUPFAM" id="SSF53850">
    <property type="entry name" value="Periplasmic binding protein-like II"/>
    <property type="match status" value="1"/>
</dbReference>
<dbReference type="Gene3D" id="3.40.190.10">
    <property type="entry name" value="Periplasmic binding protein-like II"/>
    <property type="match status" value="2"/>
</dbReference>
<evidence type="ECO:0000256" key="4">
    <source>
        <dbReference type="ARBA" id="ARBA00023163"/>
    </source>
</evidence>
<dbReference type="SUPFAM" id="SSF46785">
    <property type="entry name" value="Winged helix' DNA-binding domain"/>
    <property type="match status" value="1"/>
</dbReference>
<dbReference type="EMBL" id="UWPJ01000027">
    <property type="protein sequence ID" value="VCU71462.1"/>
    <property type="molecule type" value="Genomic_DNA"/>
</dbReference>
<dbReference type="PANTHER" id="PTHR30126:SF77">
    <property type="entry name" value="TRANSCRIPTIONAL REGULATORY PROTEIN"/>
    <property type="match status" value="1"/>
</dbReference>
<evidence type="ECO:0000313" key="6">
    <source>
        <dbReference type="EMBL" id="VCU71462.1"/>
    </source>
</evidence>
<dbReference type="Pfam" id="PF03466">
    <property type="entry name" value="LysR_substrate"/>
    <property type="match status" value="1"/>
</dbReference>
<evidence type="ECO:0000256" key="2">
    <source>
        <dbReference type="ARBA" id="ARBA00023015"/>
    </source>
</evidence>
<dbReference type="CDD" id="cd05466">
    <property type="entry name" value="PBP2_LTTR_substrate"/>
    <property type="match status" value="1"/>
</dbReference>
<dbReference type="AlphaFoldDB" id="A0A3P4B5X8"/>
<evidence type="ECO:0000256" key="1">
    <source>
        <dbReference type="ARBA" id="ARBA00009437"/>
    </source>
</evidence>